<evidence type="ECO:0000256" key="3">
    <source>
        <dbReference type="ARBA" id="ARBA00007274"/>
    </source>
</evidence>
<name>A0A8S1DF03_9INSE</name>
<dbReference type="PRINTS" id="PR00326">
    <property type="entry name" value="GTP1OBG"/>
</dbReference>
<proteinExistence type="inferred from homology"/>
<dbReference type="Proteomes" id="UP000494165">
    <property type="component" value="Unassembled WGS sequence"/>
</dbReference>
<dbReference type="PANTHER" id="PTHR22572">
    <property type="entry name" value="SUGAR-1-PHOSPHATE GUANYL TRANSFERASE"/>
    <property type="match status" value="1"/>
</dbReference>
<keyword evidence="9" id="KW-0460">Magnesium</keyword>
<dbReference type="InterPro" id="IPR050486">
    <property type="entry name" value="Mannose-1P_guanyltransferase"/>
</dbReference>
<dbReference type="InterPro" id="IPR027417">
    <property type="entry name" value="P-loop_NTPase"/>
</dbReference>
<evidence type="ECO:0000256" key="9">
    <source>
        <dbReference type="ARBA" id="ARBA00022842"/>
    </source>
</evidence>
<comment type="caution">
    <text evidence="13">The sequence shown here is derived from an EMBL/GenBank/DDBJ whole genome shotgun (WGS) entry which is preliminary data.</text>
</comment>
<dbReference type="InterPro" id="IPR006073">
    <property type="entry name" value="GTP-bd"/>
</dbReference>
<dbReference type="SUPFAM" id="SSF53448">
    <property type="entry name" value="Nucleotide-diphospho-sugar transferases"/>
    <property type="match status" value="1"/>
</dbReference>
<comment type="pathway">
    <text evidence="2">Nucleotide-sugar biosynthesis; GDP-alpha-D-mannose biosynthesis; GDP-alpha-D-mannose from alpha-D-mannose 1-phosphate (GTP route): step 1/1.</text>
</comment>
<dbReference type="SUPFAM" id="SSF52540">
    <property type="entry name" value="P-loop containing nucleoside triphosphate hydrolases"/>
    <property type="match status" value="1"/>
</dbReference>
<dbReference type="GO" id="GO:0009298">
    <property type="term" value="P:GDP-mannose biosynthetic process"/>
    <property type="evidence" value="ECO:0007669"/>
    <property type="project" value="InterPro"/>
</dbReference>
<dbReference type="Pfam" id="PF01018">
    <property type="entry name" value="GTP1_OBG"/>
    <property type="match status" value="1"/>
</dbReference>
<organism evidence="13 14">
    <name type="scientific">Cloeon dipterum</name>
    <dbReference type="NCBI Taxonomy" id="197152"/>
    <lineage>
        <taxon>Eukaryota</taxon>
        <taxon>Metazoa</taxon>
        <taxon>Ecdysozoa</taxon>
        <taxon>Arthropoda</taxon>
        <taxon>Hexapoda</taxon>
        <taxon>Insecta</taxon>
        <taxon>Pterygota</taxon>
        <taxon>Palaeoptera</taxon>
        <taxon>Ephemeroptera</taxon>
        <taxon>Pisciforma</taxon>
        <taxon>Baetidae</taxon>
        <taxon>Cloeon</taxon>
    </lineage>
</organism>
<keyword evidence="14" id="KW-1185">Reference proteome</keyword>
<evidence type="ECO:0000256" key="1">
    <source>
        <dbReference type="ARBA" id="ARBA00001946"/>
    </source>
</evidence>
<gene>
    <name evidence="13" type="ORF">CLODIP_2_CD13901</name>
</gene>
<protein>
    <recommendedName>
        <fullName evidence="5">mannose-1-phosphate guanylyltransferase</fullName>
        <ecNumber evidence="5">2.7.7.13</ecNumber>
    </recommendedName>
</protein>
<reference evidence="13 14" key="1">
    <citation type="submission" date="2020-04" db="EMBL/GenBank/DDBJ databases">
        <authorList>
            <person name="Alioto T."/>
            <person name="Alioto T."/>
            <person name="Gomez Garrido J."/>
        </authorList>
    </citation>
    <scope>NUCLEOTIDE SEQUENCE [LARGE SCALE GENOMIC DNA]</scope>
</reference>
<sequence length="784" mass="84833">MSKKKMFSVLPLRGKDILVSLNQVHSDCSSWSVSFALLEVQLSLLIGGVSQHGSIKIIKICFGGAKALRVKKGKSQSPIPPKALVDFKMVKAFAGKGGDGCVSFAQLWSNDKAGPDGGDGGNGGDVIFQACTNVKDLHSVTTDLRAPPGVKGKNKDLHGANGQPLVIKVPIGTVVKENGKELIDLAKEGSQFVAARGGLGGKGNRFFATDTNQSPEVAEHGTEGDQKTLSLEIRSVAHIGLSHKEYPDPENPDEMSTALILVGGFGTRLRPLTLSRPKPLVEFANKPMLLHQIEALVKAGVRRVILAVSYRAEQMEQQLTVEADKLGVELLFSLESEPLGTAGPLALARSLLLTPSNEPFFVLNSDIICDFPFTEMIAFHKAHGGEGTIAVTKVEEPSKYGVVVYDGLSGRIKSFIEKPQEFVSNKINAGMYILSPKVLDRIELKPTSIEKEVFPHMAADGALFAMELPGFWMDVGQPRDFLTGLSLYLGSVRQSNPDSLYNGPGVVGNVLVDPSARIGQNCRIGPNVAIGPDVIVEDGVCIKRSVILKGATVRSHSWLEGCIIGWRSVVGRWVRMENNTVLGEDVIVKDELYINGGQIGFPNAGKSSLLQSVTRARPKVASYPFTTLSPFLGVIPFSDYRKLIVADLPGLIQGAHVNRGLGHAFLRHSTRCLSLLFVVDLAQPWPQPLDELYTLRDELRKYSETVAQQRIWAIAANKIDQDLAQENLPLLMKEAEETLAYPGEPLPSVIVPISAMTGKGTATLVQEMRKLAEEGGFMSDEDDL</sequence>
<dbReference type="PROSITE" id="PS51883">
    <property type="entry name" value="OBG"/>
    <property type="match status" value="1"/>
</dbReference>
<comment type="similarity">
    <text evidence="4">Belongs to the TRAFAC class OBG-HflX-like GTPase superfamily. OBG GTPase family.</text>
</comment>
<keyword evidence="10" id="KW-0342">GTP-binding</keyword>
<evidence type="ECO:0000256" key="10">
    <source>
        <dbReference type="ARBA" id="ARBA00023134"/>
    </source>
</evidence>
<dbReference type="EC" id="2.7.7.13" evidence="5"/>
<accession>A0A8S1DF03</accession>
<dbReference type="InterPro" id="IPR005835">
    <property type="entry name" value="NTP_transferase_dom"/>
</dbReference>
<comment type="cofactor">
    <cofactor evidence="1">
        <name>Mg(2+)</name>
        <dbReference type="ChEBI" id="CHEBI:18420"/>
    </cofactor>
</comment>
<dbReference type="Pfam" id="PF00483">
    <property type="entry name" value="NTP_transferase"/>
    <property type="match status" value="1"/>
</dbReference>
<dbReference type="InterPro" id="IPR056729">
    <property type="entry name" value="GMPPB_C"/>
</dbReference>
<dbReference type="PROSITE" id="PS51710">
    <property type="entry name" value="G_OBG"/>
    <property type="match status" value="1"/>
</dbReference>
<evidence type="ECO:0000259" key="12">
    <source>
        <dbReference type="PROSITE" id="PS51883"/>
    </source>
</evidence>
<feature type="domain" description="Obg" evidence="12">
    <location>
        <begin position="82"/>
        <end position="236"/>
    </location>
</feature>
<dbReference type="InterPro" id="IPR036726">
    <property type="entry name" value="GTP1_OBG_dom_sf"/>
</dbReference>
<evidence type="ECO:0000256" key="2">
    <source>
        <dbReference type="ARBA" id="ARBA00004823"/>
    </source>
</evidence>
<dbReference type="SUPFAM" id="SSF82051">
    <property type="entry name" value="Obg GTP-binding protein N-terminal domain"/>
    <property type="match status" value="1"/>
</dbReference>
<evidence type="ECO:0000313" key="13">
    <source>
        <dbReference type="EMBL" id="CAB3381007.1"/>
    </source>
</evidence>
<dbReference type="AlphaFoldDB" id="A0A8S1DF03"/>
<dbReference type="CDD" id="cd06425">
    <property type="entry name" value="M1P_guanylylT_B_like_N"/>
    <property type="match status" value="1"/>
</dbReference>
<dbReference type="GO" id="GO:0042254">
    <property type="term" value="P:ribosome biogenesis"/>
    <property type="evidence" value="ECO:0007669"/>
    <property type="project" value="UniProtKB-UniRule"/>
</dbReference>
<dbReference type="InterPro" id="IPR006169">
    <property type="entry name" value="GTP1_OBG_dom"/>
</dbReference>
<dbReference type="FunFam" id="2.70.210.12:FF:000001">
    <property type="entry name" value="GTPase Obg"/>
    <property type="match status" value="1"/>
</dbReference>
<dbReference type="FunFam" id="3.90.550.10:FF:000013">
    <property type="entry name" value="mannose-1-phosphate guanyltransferase beta"/>
    <property type="match status" value="1"/>
</dbReference>
<dbReference type="CDD" id="cd01898">
    <property type="entry name" value="Obg"/>
    <property type="match status" value="1"/>
</dbReference>
<dbReference type="PROSITE" id="PS00101">
    <property type="entry name" value="HEXAPEP_TRANSFERASES"/>
    <property type="match status" value="1"/>
</dbReference>
<keyword evidence="8" id="KW-0547">Nucleotide-binding</keyword>
<dbReference type="Gene3D" id="3.90.550.10">
    <property type="entry name" value="Spore Coat Polysaccharide Biosynthesis Protein SpsA, Chain A"/>
    <property type="match status" value="1"/>
</dbReference>
<dbReference type="FunFam" id="2.160.10.10:FF:000018">
    <property type="entry name" value="Mannose-1-phosphate guanyltransferase beta"/>
    <property type="match status" value="1"/>
</dbReference>
<dbReference type="EMBL" id="CADEPI010000222">
    <property type="protein sequence ID" value="CAB3381007.1"/>
    <property type="molecule type" value="Genomic_DNA"/>
</dbReference>
<keyword evidence="6" id="KW-0808">Transferase</keyword>
<evidence type="ECO:0000256" key="5">
    <source>
        <dbReference type="ARBA" id="ARBA00012387"/>
    </source>
</evidence>
<evidence type="ECO:0000259" key="11">
    <source>
        <dbReference type="PROSITE" id="PS51710"/>
    </source>
</evidence>
<dbReference type="Pfam" id="PF25087">
    <property type="entry name" value="GMPPB_C"/>
    <property type="match status" value="1"/>
</dbReference>
<feature type="domain" description="OBG-type G" evidence="11">
    <location>
        <begin position="594"/>
        <end position="773"/>
    </location>
</feature>
<dbReference type="Gene3D" id="2.160.10.10">
    <property type="entry name" value="Hexapeptide repeat proteins"/>
    <property type="match status" value="1"/>
</dbReference>
<evidence type="ECO:0000256" key="6">
    <source>
        <dbReference type="ARBA" id="ARBA00022679"/>
    </source>
</evidence>
<dbReference type="GO" id="GO:0004475">
    <property type="term" value="F:mannose-1-phosphate guanylyltransferase (GTP) activity"/>
    <property type="evidence" value="ECO:0007669"/>
    <property type="project" value="UniProtKB-EC"/>
</dbReference>
<evidence type="ECO:0000256" key="4">
    <source>
        <dbReference type="ARBA" id="ARBA00007699"/>
    </source>
</evidence>
<comment type="similarity">
    <text evidence="3">Belongs to the transferase hexapeptide repeat family.</text>
</comment>
<dbReference type="InterPro" id="IPR031167">
    <property type="entry name" value="G_OBG"/>
</dbReference>
<dbReference type="InterPro" id="IPR029044">
    <property type="entry name" value="Nucleotide-diphossugar_trans"/>
</dbReference>
<keyword evidence="7" id="KW-0548">Nucleotidyltransferase</keyword>
<dbReference type="Gene3D" id="2.70.210.12">
    <property type="entry name" value="GTP1/OBG domain"/>
    <property type="match status" value="1"/>
</dbReference>
<dbReference type="OrthoDB" id="1733332at2759"/>
<evidence type="ECO:0000256" key="7">
    <source>
        <dbReference type="ARBA" id="ARBA00022695"/>
    </source>
</evidence>
<dbReference type="InterPro" id="IPR045233">
    <property type="entry name" value="GMPPB_N"/>
</dbReference>
<evidence type="ECO:0000313" key="14">
    <source>
        <dbReference type="Proteomes" id="UP000494165"/>
    </source>
</evidence>
<dbReference type="GO" id="GO:0005525">
    <property type="term" value="F:GTP binding"/>
    <property type="evidence" value="ECO:0007669"/>
    <property type="project" value="UniProtKB-KW"/>
</dbReference>
<evidence type="ECO:0000256" key="8">
    <source>
        <dbReference type="ARBA" id="ARBA00022741"/>
    </source>
</evidence>
<dbReference type="Gene3D" id="3.40.50.300">
    <property type="entry name" value="P-loop containing nucleotide triphosphate hydrolases"/>
    <property type="match status" value="1"/>
</dbReference>
<dbReference type="InterPro" id="IPR018357">
    <property type="entry name" value="Hexapep_transf_CS"/>
</dbReference>